<name>A0A3L8DUA4_OOCBI</name>
<organism evidence="2 3">
    <name type="scientific">Ooceraea biroi</name>
    <name type="common">Clonal raider ant</name>
    <name type="synonym">Cerapachys biroi</name>
    <dbReference type="NCBI Taxonomy" id="2015173"/>
    <lineage>
        <taxon>Eukaryota</taxon>
        <taxon>Metazoa</taxon>
        <taxon>Ecdysozoa</taxon>
        <taxon>Arthropoda</taxon>
        <taxon>Hexapoda</taxon>
        <taxon>Insecta</taxon>
        <taxon>Pterygota</taxon>
        <taxon>Neoptera</taxon>
        <taxon>Endopterygota</taxon>
        <taxon>Hymenoptera</taxon>
        <taxon>Apocrita</taxon>
        <taxon>Aculeata</taxon>
        <taxon>Formicoidea</taxon>
        <taxon>Formicidae</taxon>
        <taxon>Dorylinae</taxon>
        <taxon>Ooceraea</taxon>
    </lineage>
</organism>
<dbReference type="SMART" id="SM00696">
    <property type="entry name" value="DM9"/>
    <property type="match status" value="2"/>
</dbReference>
<dbReference type="AlphaFoldDB" id="A0A3L8DUA4"/>
<dbReference type="OrthoDB" id="2142040at2759"/>
<dbReference type="Pfam" id="PF11901">
    <property type="entry name" value="DM9"/>
    <property type="match status" value="1"/>
</dbReference>
<sequence>MSRCSVIRSSLSFTAWKTRVALSTEDKLEYHFYPVTAGQIQFRVKAPNDAHIALTTGPNEGDPMYEVFIGGWSNSKSVVRKNRTKPDVVEVETPGILDADDYRGFWIRWDNGNGITLTVGKEGESDPFLSYTDPEPFGIGYFGVCTGWGATGDWLIEGRNSLNTPNKLEYKFHAVRSGSVLIDVKAKSNGHIALTDRKGESSPMYEIMLGGWENKASVIRYDRKQPDKVRVDTPNLLSEHEHRRFSITWLDGLITVRSGGQNGAVLMEWRDPNPIGVSYVGVRTGWGATGNWKLRFEHYPTIATGQRKHPGTTPSAPLEVRGLDAGNICWCDASGGMIPPGAVEGGNDDGVLFVGRAHHEGALIPGKVKPSHSVCYVAWGGAEHGKTDYQVLCGCNPTWVPVSGGSIPSNAIPGGETEDGEPLFVGRVHHEGTLTIGKVQPSHNVCYIAYAGSEIAFPEYEVMVGQ</sequence>
<dbReference type="InterPro" id="IPR022041">
    <property type="entry name" value="Methyltransf_FA"/>
</dbReference>
<dbReference type="InterPro" id="IPR006616">
    <property type="entry name" value="DM9_repeat"/>
</dbReference>
<evidence type="ECO:0000313" key="2">
    <source>
        <dbReference type="EMBL" id="RLU24040.1"/>
    </source>
</evidence>
<proteinExistence type="predicted"/>
<protein>
    <recommendedName>
        <fullName evidence="1">Farnesoic acid O-methyl transferase domain-containing protein</fullName>
    </recommendedName>
</protein>
<feature type="domain" description="Farnesoic acid O-methyl transferase" evidence="1">
    <location>
        <begin position="27"/>
        <end position="158"/>
    </location>
</feature>
<dbReference type="PANTHER" id="PTHR36695">
    <property type="entry name" value="AGAP008648-PA"/>
    <property type="match status" value="1"/>
</dbReference>
<feature type="domain" description="Farnesoic acid O-methyl transferase" evidence="1">
    <location>
        <begin position="168"/>
        <end position="295"/>
    </location>
</feature>
<evidence type="ECO:0000313" key="3">
    <source>
        <dbReference type="Proteomes" id="UP000279307"/>
    </source>
</evidence>
<dbReference type="Proteomes" id="UP000279307">
    <property type="component" value="Chromosome 4"/>
</dbReference>
<dbReference type="Pfam" id="PF12248">
    <property type="entry name" value="Methyltransf_FA"/>
    <property type="match status" value="2"/>
</dbReference>
<dbReference type="EMBL" id="QOIP01000004">
    <property type="protein sequence ID" value="RLU24040.1"/>
    <property type="molecule type" value="Genomic_DNA"/>
</dbReference>
<reference evidence="2 3" key="1">
    <citation type="journal article" date="2018" name="Genome Res.">
        <title>The genomic architecture and molecular evolution of ant odorant receptors.</title>
        <authorList>
            <person name="McKenzie S.K."/>
            <person name="Kronauer D.J.C."/>
        </authorList>
    </citation>
    <scope>NUCLEOTIDE SEQUENCE [LARGE SCALE GENOMIC DNA]</scope>
    <source>
        <strain evidence="2">Clonal line C1</strain>
    </source>
</reference>
<comment type="caution">
    <text evidence="2">The sequence shown here is derived from an EMBL/GenBank/DDBJ whole genome shotgun (WGS) entry which is preliminary data.</text>
</comment>
<evidence type="ECO:0000259" key="1">
    <source>
        <dbReference type="Pfam" id="PF12248"/>
    </source>
</evidence>
<dbReference type="PANTHER" id="PTHR36695:SF12">
    <property type="entry name" value="AGAP008648-PA"/>
    <property type="match status" value="1"/>
</dbReference>
<accession>A0A3L8DUA4</accession>
<gene>
    <name evidence="2" type="ORF">DMN91_004249</name>
</gene>